<dbReference type="OrthoDB" id="5097515at2759"/>
<dbReference type="Proteomes" id="UP000604273">
    <property type="component" value="Unassembled WGS sequence"/>
</dbReference>
<dbReference type="EMBL" id="JABFAI010000032">
    <property type="protein sequence ID" value="KAF4959526.1"/>
    <property type="molecule type" value="Genomic_DNA"/>
</dbReference>
<accession>A0A8H4TKG5</accession>
<reference evidence="2" key="1">
    <citation type="journal article" date="2020" name="BMC Genomics">
        <title>Correction to: Identification and distribution of gene clusters required for synthesis of sphingolipid metabolism inhibitors in diverse species of the filamentous fungus Fusarium.</title>
        <authorList>
            <person name="Kim H.S."/>
            <person name="Lohmar J.M."/>
            <person name="Busman M."/>
            <person name="Brown D.W."/>
            <person name="Naumann T.A."/>
            <person name="Divon H.H."/>
            <person name="Lysoe E."/>
            <person name="Uhlig S."/>
            <person name="Proctor R.H."/>
        </authorList>
    </citation>
    <scope>NUCLEOTIDE SEQUENCE</scope>
    <source>
        <strain evidence="2">NRRL 45417</strain>
    </source>
</reference>
<proteinExistence type="predicted"/>
<name>A0A8H4TKG5_9HYPO</name>
<gene>
    <name evidence="2" type="ORF">FGADI_1593</name>
</gene>
<comment type="caution">
    <text evidence="2">The sequence shown here is derived from an EMBL/GenBank/DDBJ whole genome shotgun (WGS) entry which is preliminary data.</text>
</comment>
<sequence>MCQKSIYERVCEVCHMRVIISVVTHQVCGGKPPEILTKAAIKRRKNHKVPYRKDGFICKLRIRPHKKYMSYIGPHACMRCILHKRKRVGEEELKTLLADETRTEQEIKLKKDRLMRLRDEVVDTELAEGNCKSPLPKTIELRMKGQLPDELAKSESSIQESIDYLIRTSLAADMQPNEPATSTDSLPTDAGEPSSRAVAKKGKGKEVATAEVEDVPSEATRSSPLPEADRMETQDLVSDVEMEDGAAGEVESERKVVQLHSKPSSPMALFWTWSDRL</sequence>
<dbReference type="AlphaFoldDB" id="A0A8H4TKG5"/>
<keyword evidence="3" id="KW-1185">Reference proteome</keyword>
<evidence type="ECO:0000313" key="2">
    <source>
        <dbReference type="EMBL" id="KAF4959526.1"/>
    </source>
</evidence>
<protein>
    <submittedName>
        <fullName evidence="2">Uncharacterized protein</fullName>
    </submittedName>
</protein>
<organism evidence="2 3">
    <name type="scientific">Fusarium gaditjirri</name>
    <dbReference type="NCBI Taxonomy" id="282569"/>
    <lineage>
        <taxon>Eukaryota</taxon>
        <taxon>Fungi</taxon>
        <taxon>Dikarya</taxon>
        <taxon>Ascomycota</taxon>
        <taxon>Pezizomycotina</taxon>
        <taxon>Sordariomycetes</taxon>
        <taxon>Hypocreomycetidae</taxon>
        <taxon>Hypocreales</taxon>
        <taxon>Nectriaceae</taxon>
        <taxon>Fusarium</taxon>
        <taxon>Fusarium nisikadoi species complex</taxon>
    </lineage>
</organism>
<evidence type="ECO:0000313" key="3">
    <source>
        <dbReference type="Proteomes" id="UP000604273"/>
    </source>
</evidence>
<reference evidence="2" key="2">
    <citation type="submission" date="2020-05" db="EMBL/GenBank/DDBJ databases">
        <authorList>
            <person name="Kim H.-S."/>
            <person name="Proctor R.H."/>
            <person name="Brown D.W."/>
        </authorList>
    </citation>
    <scope>NUCLEOTIDE SEQUENCE</scope>
    <source>
        <strain evidence="2">NRRL 45417</strain>
    </source>
</reference>
<evidence type="ECO:0000256" key="1">
    <source>
        <dbReference type="SAM" id="MobiDB-lite"/>
    </source>
</evidence>
<feature type="region of interest" description="Disordered" evidence="1">
    <location>
        <begin position="173"/>
        <end position="232"/>
    </location>
</feature>